<dbReference type="PANTHER" id="PTHR33516">
    <property type="entry name" value="LEXA REPRESSOR"/>
    <property type="match status" value="1"/>
</dbReference>
<dbReference type="InterPro" id="IPR006197">
    <property type="entry name" value="Peptidase_S24_LexA"/>
</dbReference>
<dbReference type="GO" id="GO:0006355">
    <property type="term" value="P:regulation of DNA-templated transcription"/>
    <property type="evidence" value="ECO:0007669"/>
    <property type="project" value="InterPro"/>
</dbReference>
<evidence type="ECO:0000256" key="1">
    <source>
        <dbReference type="ARBA" id="ARBA00007484"/>
    </source>
</evidence>
<dbReference type="CDD" id="cd06529">
    <property type="entry name" value="S24_LexA-like"/>
    <property type="match status" value="1"/>
</dbReference>
<keyword evidence="10" id="KW-1185">Reference proteome</keyword>
<keyword evidence="6" id="KW-0742">SOS response</keyword>
<name>A0A939JCZ5_9BACT</name>
<dbReference type="PANTHER" id="PTHR33516:SF2">
    <property type="entry name" value="LEXA REPRESSOR-RELATED"/>
    <property type="match status" value="1"/>
</dbReference>
<dbReference type="GO" id="GO:0009432">
    <property type="term" value="P:SOS response"/>
    <property type="evidence" value="ECO:0007669"/>
    <property type="project" value="UniProtKB-KW"/>
</dbReference>
<keyword evidence="3 7" id="KW-0378">Hydrolase</keyword>
<keyword evidence="2" id="KW-0227">DNA damage</keyword>
<dbReference type="GO" id="GO:0006281">
    <property type="term" value="P:DNA repair"/>
    <property type="evidence" value="ECO:0007669"/>
    <property type="project" value="UniProtKB-KW"/>
</dbReference>
<proteinExistence type="inferred from homology"/>
<comment type="similarity">
    <text evidence="1 7">Belongs to the peptidase S24 family.</text>
</comment>
<dbReference type="Pfam" id="PF00717">
    <property type="entry name" value="Peptidase_S24"/>
    <property type="match status" value="1"/>
</dbReference>
<dbReference type="Gene3D" id="2.10.109.10">
    <property type="entry name" value="Umud Fragment, subunit A"/>
    <property type="match status" value="1"/>
</dbReference>
<keyword evidence="5" id="KW-0234">DNA repair</keyword>
<dbReference type="AlphaFoldDB" id="A0A939JCZ5"/>
<organism evidence="9 10">
    <name type="scientific">Hymenobacter telluris</name>
    <dbReference type="NCBI Taxonomy" id="2816474"/>
    <lineage>
        <taxon>Bacteria</taxon>
        <taxon>Pseudomonadati</taxon>
        <taxon>Bacteroidota</taxon>
        <taxon>Cytophagia</taxon>
        <taxon>Cytophagales</taxon>
        <taxon>Hymenobacteraceae</taxon>
        <taxon>Hymenobacter</taxon>
    </lineage>
</organism>
<dbReference type="InterPro" id="IPR050077">
    <property type="entry name" value="LexA_repressor"/>
</dbReference>
<dbReference type="EC" id="2.7.7.7" evidence="9"/>
<dbReference type="EMBL" id="JAFLQZ010000022">
    <property type="protein sequence ID" value="MBO0360716.1"/>
    <property type="molecule type" value="Genomic_DNA"/>
</dbReference>
<dbReference type="GO" id="GO:0016787">
    <property type="term" value="F:hydrolase activity"/>
    <property type="evidence" value="ECO:0007669"/>
    <property type="project" value="UniProtKB-KW"/>
</dbReference>
<dbReference type="PRINTS" id="PR00726">
    <property type="entry name" value="LEXASERPTASE"/>
</dbReference>
<keyword evidence="4 7" id="KW-0068">Autocatalytic cleavage</keyword>
<dbReference type="GO" id="GO:0003887">
    <property type="term" value="F:DNA-directed DNA polymerase activity"/>
    <property type="evidence" value="ECO:0007669"/>
    <property type="project" value="UniProtKB-EC"/>
</dbReference>
<evidence type="ECO:0000313" key="10">
    <source>
        <dbReference type="Proteomes" id="UP000664144"/>
    </source>
</evidence>
<dbReference type="SUPFAM" id="SSF51306">
    <property type="entry name" value="LexA/Signal peptidase"/>
    <property type="match status" value="1"/>
</dbReference>
<evidence type="ECO:0000256" key="5">
    <source>
        <dbReference type="ARBA" id="ARBA00023204"/>
    </source>
</evidence>
<keyword evidence="9" id="KW-0808">Transferase</keyword>
<dbReference type="InterPro" id="IPR039418">
    <property type="entry name" value="LexA-like"/>
</dbReference>
<evidence type="ECO:0000313" key="9">
    <source>
        <dbReference type="EMBL" id="MBO0360716.1"/>
    </source>
</evidence>
<dbReference type="Proteomes" id="UP000664144">
    <property type="component" value="Unassembled WGS sequence"/>
</dbReference>
<evidence type="ECO:0000256" key="7">
    <source>
        <dbReference type="RuleBase" id="RU003991"/>
    </source>
</evidence>
<dbReference type="NCBIfam" id="NF007621">
    <property type="entry name" value="PRK10276.1"/>
    <property type="match status" value="1"/>
</dbReference>
<evidence type="ECO:0000256" key="3">
    <source>
        <dbReference type="ARBA" id="ARBA00022801"/>
    </source>
</evidence>
<dbReference type="InterPro" id="IPR036286">
    <property type="entry name" value="LexA/Signal_pep-like_sf"/>
</dbReference>
<feature type="domain" description="Peptidase S24/S26A/S26B/S26C" evidence="8">
    <location>
        <begin position="19"/>
        <end position="125"/>
    </location>
</feature>
<evidence type="ECO:0000259" key="8">
    <source>
        <dbReference type="Pfam" id="PF00717"/>
    </source>
</evidence>
<comment type="caution">
    <text evidence="9">The sequence shown here is derived from an EMBL/GenBank/DDBJ whole genome shotgun (WGS) entry which is preliminary data.</text>
</comment>
<evidence type="ECO:0000256" key="2">
    <source>
        <dbReference type="ARBA" id="ARBA00022763"/>
    </source>
</evidence>
<reference evidence="9" key="1">
    <citation type="submission" date="2021-03" db="EMBL/GenBank/DDBJ databases">
        <authorList>
            <person name="Kim M.K."/>
        </authorList>
    </citation>
    <scope>NUCLEOTIDE SEQUENCE</scope>
    <source>
        <strain evidence="9">BT186</strain>
    </source>
</reference>
<keyword evidence="9" id="KW-0548">Nucleotidyltransferase</keyword>
<sequence>MTTIELIHVGTLTTSLYLPLFASLVPCGFTSPASDDLEELFDLNRLLFRHPEATHLIRVAGESMKNAEIHPGDLLAVDKRMEADHNHIVVAVLEGECTVKRLVCRAGNWWLQAENPDYADFEITDPGNLLLGGGG</sequence>
<accession>A0A939JCZ5</accession>
<protein>
    <submittedName>
        <fullName evidence="9">Translesion error-prone DNA polymerase V autoproteolytic subunit</fullName>
        <ecNumber evidence="9">2.7.7.7</ecNumber>
    </submittedName>
</protein>
<dbReference type="GO" id="GO:0003677">
    <property type="term" value="F:DNA binding"/>
    <property type="evidence" value="ECO:0007669"/>
    <property type="project" value="InterPro"/>
</dbReference>
<dbReference type="InterPro" id="IPR015927">
    <property type="entry name" value="Peptidase_S24_S26A/B/C"/>
</dbReference>
<evidence type="ECO:0000256" key="6">
    <source>
        <dbReference type="ARBA" id="ARBA00023236"/>
    </source>
</evidence>
<gene>
    <name evidence="9" type="primary">umuD</name>
    <name evidence="9" type="ORF">J0X19_22335</name>
</gene>
<evidence type="ECO:0000256" key="4">
    <source>
        <dbReference type="ARBA" id="ARBA00022813"/>
    </source>
</evidence>